<dbReference type="GO" id="GO:0004131">
    <property type="term" value="F:cytosine deaminase activity"/>
    <property type="evidence" value="ECO:0007669"/>
    <property type="project" value="TreeGrafter"/>
</dbReference>
<dbReference type="Gene3D" id="3.20.20.140">
    <property type="entry name" value="Metal-dependent hydrolases"/>
    <property type="match status" value="1"/>
</dbReference>
<dbReference type="EMBL" id="HBIS01002146">
    <property type="protein sequence ID" value="CAE0608094.1"/>
    <property type="molecule type" value="Transcribed_RNA"/>
</dbReference>
<dbReference type="AlphaFoldDB" id="A0A7S3XE80"/>
<dbReference type="InterPro" id="IPR013108">
    <property type="entry name" value="Amidohydro_3"/>
</dbReference>
<feature type="domain" description="Amidohydrolase 3" evidence="2">
    <location>
        <begin position="237"/>
        <end position="450"/>
    </location>
</feature>
<sequence>MDEGGRATNTTDVAEENGKNAETDTHKHKYTIQNATVPACLIVDATELELTKDRDSLVRVDLEVENGKIVSIKASQPQDKQITQKNAIDVQCGMVFPTFVDMHTHIDKGHTCERSPNLDGSLGGADAACMADEEFWNFHDVRKRMEFSIRSAYAHGTSALRTHLMSGPIQGSIAWPIFAELREKWRGKVELQAVSLVVLSFFRDEDAAMRLADVVQQFGGVLGAAVSCSDAGGTDRDDWTTCGSEMPHLLDTIFRLAAERDLDVDFHVDENGNLESMGLRHIAEAAIRNKFKGNIVCGHCCSLAVQPPEVVNQTIDIVAKANITIVSLPMVNLWLQDRDHPEHPWRKHHRQIPPSHCTRTPRRRGITLMHELRCAGIPVAVASDNTRDQFFGFGDLDMLEVFNQSVRIGHLDKPFDFWANICTSVPADVMRLPTHGRIKIGGPADLVIFHGRCFSEVLGRPQHDRVVIRSGLQIKTDLPDYRELDFDVDKKKYMHAESKHAVNDFALPFFIGCFPGEKTNSSTKIKKRDKQLSLLDQENYAQTVLVSVCVTVIACTVAFTSRFARNSN</sequence>
<name>A0A7S3XE80_9CHLO</name>
<protein>
    <recommendedName>
        <fullName evidence="2">Amidohydrolase 3 domain-containing protein</fullName>
    </recommendedName>
</protein>
<dbReference type="GO" id="GO:0006209">
    <property type="term" value="P:cytosine catabolic process"/>
    <property type="evidence" value="ECO:0007669"/>
    <property type="project" value="TreeGrafter"/>
</dbReference>
<dbReference type="PANTHER" id="PTHR32027">
    <property type="entry name" value="CYTOSINE DEAMINASE"/>
    <property type="match status" value="1"/>
</dbReference>
<dbReference type="NCBIfam" id="NF005759">
    <property type="entry name" value="PRK07583.1"/>
    <property type="match status" value="1"/>
</dbReference>
<feature type="region of interest" description="Disordered" evidence="1">
    <location>
        <begin position="1"/>
        <end position="27"/>
    </location>
</feature>
<evidence type="ECO:0000259" key="2">
    <source>
        <dbReference type="Pfam" id="PF07969"/>
    </source>
</evidence>
<dbReference type="SUPFAM" id="SSF51338">
    <property type="entry name" value="Composite domain of metallo-dependent hydrolases"/>
    <property type="match status" value="1"/>
</dbReference>
<dbReference type="Gene3D" id="2.30.40.10">
    <property type="entry name" value="Urease, subunit C, domain 1"/>
    <property type="match status" value="1"/>
</dbReference>
<dbReference type="Pfam" id="PF07969">
    <property type="entry name" value="Amidohydro_3"/>
    <property type="match status" value="1"/>
</dbReference>
<dbReference type="GO" id="GO:0035888">
    <property type="term" value="F:isoguanine deaminase activity"/>
    <property type="evidence" value="ECO:0007669"/>
    <property type="project" value="TreeGrafter"/>
</dbReference>
<evidence type="ECO:0000256" key="1">
    <source>
        <dbReference type="SAM" id="MobiDB-lite"/>
    </source>
</evidence>
<organism evidence="3">
    <name type="scientific">Picocystis salinarum</name>
    <dbReference type="NCBI Taxonomy" id="88271"/>
    <lineage>
        <taxon>Eukaryota</taxon>
        <taxon>Viridiplantae</taxon>
        <taxon>Chlorophyta</taxon>
        <taxon>Picocystophyceae</taxon>
        <taxon>Picocystales</taxon>
        <taxon>Picocystaceae</taxon>
        <taxon>Picocystis</taxon>
    </lineage>
</organism>
<dbReference type="InterPro" id="IPR052349">
    <property type="entry name" value="Metallo-hydrolase_Enzymes"/>
</dbReference>
<evidence type="ECO:0000313" key="3">
    <source>
        <dbReference type="EMBL" id="CAE0608094.1"/>
    </source>
</evidence>
<accession>A0A7S3XE80</accession>
<proteinExistence type="predicted"/>
<dbReference type="InterPro" id="IPR011059">
    <property type="entry name" value="Metal-dep_hydrolase_composite"/>
</dbReference>
<reference evidence="3" key="1">
    <citation type="submission" date="2021-01" db="EMBL/GenBank/DDBJ databases">
        <authorList>
            <person name="Corre E."/>
            <person name="Pelletier E."/>
            <person name="Niang G."/>
            <person name="Scheremetjew M."/>
            <person name="Finn R."/>
            <person name="Kale V."/>
            <person name="Holt S."/>
            <person name="Cochrane G."/>
            <person name="Meng A."/>
            <person name="Brown T."/>
            <person name="Cohen L."/>
        </authorList>
    </citation>
    <scope>NUCLEOTIDE SEQUENCE</scope>
    <source>
        <strain evidence="3">CCMP1897</strain>
    </source>
</reference>
<gene>
    <name evidence="3" type="ORF">PSAL00342_LOCUS1911</name>
</gene>
<dbReference type="SUPFAM" id="SSF51556">
    <property type="entry name" value="Metallo-dependent hydrolases"/>
    <property type="match status" value="1"/>
</dbReference>
<dbReference type="CDD" id="cd01293">
    <property type="entry name" value="Bact_CD"/>
    <property type="match status" value="1"/>
</dbReference>
<dbReference type="PANTHER" id="PTHR32027:SF0">
    <property type="entry name" value="CYTOSINE DEAMINASE"/>
    <property type="match status" value="1"/>
</dbReference>
<feature type="compositionally biased region" description="Basic and acidic residues" evidence="1">
    <location>
        <begin position="16"/>
        <end position="25"/>
    </location>
</feature>
<dbReference type="InterPro" id="IPR032466">
    <property type="entry name" value="Metal_Hydrolase"/>
</dbReference>